<sequence length="433" mass="48381">MMFRKLHIQLTLLFTVITGLVLTAMSIVCLFISENSAREISYTTFQNNINSILDYLENQPTLSHQWIREAEQRYGIYLDIRDNGSPLFFYTLQSGRPDDTLFDLARQSAENTLAVPTESSYTLSAVSHSEFQLDAGKQGDYYASIATIPRGNGSLQITSLYPEYTLLQQFYHQRILFALATAAGICVLALFSWFYTHRLLQPLIQNQKNQTEFIAAASHELRSPLAVILSSLSALRVADTAEAPRFYQSIESEGQRMSHLIEDMLSLANADNHTWQIHQTPAALDTLLLEAYEKYEPMAKGKNISLGITLPEDAVPPCLCDPSRISQVLAVLIDNALSYTPSGGNIRLSLDSHRDFLQISIADDGPGIPDAQKEAVFQRFYRGDASHKDREHFGLGLCIAREILRLHHGEISVQDTPGGGATFLVRLPYHSGH</sequence>
<dbReference type="PANTHER" id="PTHR43711">
    <property type="entry name" value="TWO-COMPONENT HISTIDINE KINASE"/>
    <property type="match status" value="1"/>
</dbReference>
<dbReference type="Pfam" id="PF02518">
    <property type="entry name" value="HATPase_c"/>
    <property type="match status" value="1"/>
</dbReference>
<dbReference type="Pfam" id="PF00512">
    <property type="entry name" value="HisKA"/>
    <property type="match status" value="1"/>
</dbReference>
<accession>A0A9D2B3G8</accession>
<dbReference type="PANTHER" id="PTHR43711:SF1">
    <property type="entry name" value="HISTIDINE KINASE 1"/>
    <property type="match status" value="1"/>
</dbReference>
<evidence type="ECO:0000256" key="1">
    <source>
        <dbReference type="ARBA" id="ARBA00000085"/>
    </source>
</evidence>
<dbReference type="Gene3D" id="1.10.287.130">
    <property type="match status" value="1"/>
</dbReference>
<reference evidence="11" key="1">
    <citation type="journal article" date="2021" name="PeerJ">
        <title>Extensive microbial diversity within the chicken gut microbiome revealed by metagenomics and culture.</title>
        <authorList>
            <person name="Gilroy R."/>
            <person name="Ravi A."/>
            <person name="Getino M."/>
            <person name="Pursley I."/>
            <person name="Horton D.L."/>
            <person name="Alikhan N.F."/>
            <person name="Baker D."/>
            <person name="Gharbi K."/>
            <person name="Hall N."/>
            <person name="Watson M."/>
            <person name="Adriaenssens E.M."/>
            <person name="Foster-Nyarko E."/>
            <person name="Jarju S."/>
            <person name="Secka A."/>
            <person name="Antonio M."/>
            <person name="Oren A."/>
            <person name="Chaudhuri R.R."/>
            <person name="La Ragione R."/>
            <person name="Hildebrand F."/>
            <person name="Pallen M.J."/>
        </authorList>
    </citation>
    <scope>NUCLEOTIDE SEQUENCE</scope>
    <source>
        <strain evidence="11">ChiSjej1B19-8411</strain>
    </source>
</reference>
<dbReference type="InterPro" id="IPR005467">
    <property type="entry name" value="His_kinase_dom"/>
</dbReference>
<gene>
    <name evidence="11" type="ORF">IAA45_08585</name>
</gene>
<reference evidence="11" key="2">
    <citation type="submission" date="2021-04" db="EMBL/GenBank/DDBJ databases">
        <authorList>
            <person name="Gilroy R."/>
        </authorList>
    </citation>
    <scope>NUCLEOTIDE SEQUENCE</scope>
    <source>
        <strain evidence="11">ChiSjej1B19-8411</strain>
    </source>
</reference>
<keyword evidence="7" id="KW-0902">Two-component regulatory system</keyword>
<evidence type="ECO:0000313" key="11">
    <source>
        <dbReference type="EMBL" id="HIX59755.1"/>
    </source>
</evidence>
<dbReference type="EMBL" id="DXEX01000186">
    <property type="protein sequence ID" value="HIX59755.1"/>
    <property type="molecule type" value="Genomic_DNA"/>
</dbReference>
<dbReference type="SUPFAM" id="SSF55874">
    <property type="entry name" value="ATPase domain of HSP90 chaperone/DNA topoisomerase II/histidine kinase"/>
    <property type="match status" value="1"/>
</dbReference>
<dbReference type="FunFam" id="1.10.287.130:FF:000001">
    <property type="entry name" value="Two-component sensor histidine kinase"/>
    <property type="match status" value="1"/>
</dbReference>
<dbReference type="SMART" id="SM00388">
    <property type="entry name" value="HisKA"/>
    <property type="match status" value="1"/>
</dbReference>
<feature type="transmembrane region" description="Helical" evidence="9">
    <location>
        <begin position="175"/>
        <end position="195"/>
    </location>
</feature>
<dbReference type="PRINTS" id="PR00344">
    <property type="entry name" value="BCTRLSENSOR"/>
</dbReference>
<dbReference type="Proteomes" id="UP000886817">
    <property type="component" value="Unassembled WGS sequence"/>
</dbReference>
<dbReference type="InterPro" id="IPR036097">
    <property type="entry name" value="HisK_dim/P_sf"/>
</dbReference>
<keyword evidence="8 9" id="KW-0472">Membrane</keyword>
<feature type="domain" description="Histidine kinase" evidence="10">
    <location>
        <begin position="216"/>
        <end position="431"/>
    </location>
</feature>
<evidence type="ECO:0000256" key="6">
    <source>
        <dbReference type="ARBA" id="ARBA00022777"/>
    </source>
</evidence>
<dbReference type="AlphaFoldDB" id="A0A9D2B3G8"/>
<dbReference type="GO" id="GO:0000155">
    <property type="term" value="F:phosphorelay sensor kinase activity"/>
    <property type="evidence" value="ECO:0007669"/>
    <property type="project" value="InterPro"/>
</dbReference>
<dbReference type="InterPro" id="IPR003661">
    <property type="entry name" value="HisK_dim/P_dom"/>
</dbReference>
<keyword evidence="9" id="KW-1133">Transmembrane helix</keyword>
<comment type="subcellular location">
    <subcellularLocation>
        <location evidence="2">Membrane</location>
    </subcellularLocation>
</comment>
<proteinExistence type="predicted"/>
<evidence type="ECO:0000259" key="10">
    <source>
        <dbReference type="PROSITE" id="PS50109"/>
    </source>
</evidence>
<dbReference type="FunFam" id="3.30.565.10:FF:000006">
    <property type="entry name" value="Sensor histidine kinase WalK"/>
    <property type="match status" value="1"/>
</dbReference>
<dbReference type="EC" id="2.7.13.3" evidence="3"/>
<dbReference type="InterPro" id="IPR003594">
    <property type="entry name" value="HATPase_dom"/>
</dbReference>
<dbReference type="SMART" id="SM00387">
    <property type="entry name" value="HATPase_c"/>
    <property type="match status" value="1"/>
</dbReference>
<dbReference type="GO" id="GO:0016020">
    <property type="term" value="C:membrane"/>
    <property type="evidence" value="ECO:0007669"/>
    <property type="project" value="UniProtKB-SubCell"/>
</dbReference>
<dbReference type="PROSITE" id="PS50109">
    <property type="entry name" value="HIS_KIN"/>
    <property type="match status" value="1"/>
</dbReference>
<dbReference type="InterPro" id="IPR036890">
    <property type="entry name" value="HATPase_C_sf"/>
</dbReference>
<dbReference type="CDD" id="cd00082">
    <property type="entry name" value="HisKA"/>
    <property type="match status" value="1"/>
</dbReference>
<evidence type="ECO:0000256" key="2">
    <source>
        <dbReference type="ARBA" id="ARBA00004370"/>
    </source>
</evidence>
<comment type="catalytic activity">
    <reaction evidence="1">
        <text>ATP + protein L-histidine = ADP + protein N-phospho-L-histidine.</text>
        <dbReference type="EC" id="2.7.13.3"/>
    </reaction>
</comment>
<evidence type="ECO:0000256" key="8">
    <source>
        <dbReference type="ARBA" id="ARBA00023136"/>
    </source>
</evidence>
<keyword evidence="4" id="KW-0597">Phosphoprotein</keyword>
<keyword evidence="9" id="KW-0812">Transmembrane</keyword>
<feature type="transmembrane region" description="Helical" evidence="9">
    <location>
        <begin position="6"/>
        <end position="32"/>
    </location>
</feature>
<dbReference type="Gene3D" id="3.30.565.10">
    <property type="entry name" value="Histidine kinase-like ATPase, C-terminal domain"/>
    <property type="match status" value="1"/>
</dbReference>
<keyword evidence="5" id="KW-0808">Transferase</keyword>
<comment type="caution">
    <text evidence="11">The sequence shown here is derived from an EMBL/GenBank/DDBJ whole genome shotgun (WGS) entry which is preliminary data.</text>
</comment>
<dbReference type="InterPro" id="IPR004358">
    <property type="entry name" value="Sig_transdc_His_kin-like_C"/>
</dbReference>
<evidence type="ECO:0000256" key="5">
    <source>
        <dbReference type="ARBA" id="ARBA00022679"/>
    </source>
</evidence>
<evidence type="ECO:0000256" key="9">
    <source>
        <dbReference type="SAM" id="Phobius"/>
    </source>
</evidence>
<evidence type="ECO:0000313" key="12">
    <source>
        <dbReference type="Proteomes" id="UP000886817"/>
    </source>
</evidence>
<dbReference type="InterPro" id="IPR050736">
    <property type="entry name" value="Sensor_HK_Regulatory"/>
</dbReference>
<dbReference type="SUPFAM" id="SSF47384">
    <property type="entry name" value="Homodimeric domain of signal transducing histidine kinase"/>
    <property type="match status" value="1"/>
</dbReference>
<organism evidence="11 12">
    <name type="scientific">Candidatus Blautia gallistercoris</name>
    <dbReference type="NCBI Taxonomy" id="2838490"/>
    <lineage>
        <taxon>Bacteria</taxon>
        <taxon>Bacillati</taxon>
        <taxon>Bacillota</taxon>
        <taxon>Clostridia</taxon>
        <taxon>Lachnospirales</taxon>
        <taxon>Lachnospiraceae</taxon>
        <taxon>Blautia</taxon>
    </lineage>
</organism>
<dbReference type="CDD" id="cd00075">
    <property type="entry name" value="HATPase"/>
    <property type="match status" value="1"/>
</dbReference>
<name>A0A9D2B3G8_9FIRM</name>
<evidence type="ECO:0000256" key="7">
    <source>
        <dbReference type="ARBA" id="ARBA00023012"/>
    </source>
</evidence>
<keyword evidence="6 11" id="KW-0418">Kinase</keyword>
<protein>
    <recommendedName>
        <fullName evidence="3">histidine kinase</fullName>
        <ecNumber evidence="3">2.7.13.3</ecNumber>
    </recommendedName>
</protein>
<evidence type="ECO:0000256" key="3">
    <source>
        <dbReference type="ARBA" id="ARBA00012438"/>
    </source>
</evidence>
<evidence type="ECO:0000256" key="4">
    <source>
        <dbReference type="ARBA" id="ARBA00022553"/>
    </source>
</evidence>